<sequence>MAAAGTLFRSTGARASFGETPEAYRQIGLPPELRAENILEVFLYGGLTTWETFYGVEEYGRPDDPNPDLRGTQLYTFHDPASPKDSVLAAALGACGRAGDGARLVPFARDALGMNVHLGPLLAPLIARKDILDRMRIVVTRHDLEPHEAAIPYALCGRTLGSPQMACLGAHVQRHAMERGDPARSAPYAYTFTDLGVPGDNLRASVATGLHPATARPLLLRASSDEFLSLLQRPKLGDPPQRAAFDRLLSRYVDQVRDRVRYDRQGEPLRAARLSELSQTIRSVASAHELDAVLDSALFEQTVSPLCGDTGETAVNAPAICLRIIAHLLAHPTLPARYCCFVDPGLVMADGGGGYDTHAETCLTQTMNLGNTLTELLSHVRSPDEQGPEFEGKIDLDRTLIILNMEFGRSPGAQNELGRNHWPYGYVTVYLGGPIREAQRGIYGAIGPDGRATTYVKPPEQRIAALLALGIWPFAQEGFGVSDVEGTRNEGESAVAALARVLGHG</sequence>
<evidence type="ECO:0000313" key="1">
    <source>
        <dbReference type="EMBL" id="KYF49036.1"/>
    </source>
</evidence>
<protein>
    <recommendedName>
        <fullName evidence="3">DUF1501 domain-containing protein</fullName>
    </recommendedName>
</protein>
<dbReference type="EMBL" id="JELY01003420">
    <property type="protein sequence ID" value="KYF49036.1"/>
    <property type="molecule type" value="Genomic_DNA"/>
</dbReference>
<evidence type="ECO:0008006" key="3">
    <source>
        <dbReference type="Google" id="ProtNLM"/>
    </source>
</evidence>
<organism evidence="1 2">
    <name type="scientific">Sorangium cellulosum</name>
    <name type="common">Polyangium cellulosum</name>
    <dbReference type="NCBI Taxonomy" id="56"/>
    <lineage>
        <taxon>Bacteria</taxon>
        <taxon>Pseudomonadati</taxon>
        <taxon>Myxococcota</taxon>
        <taxon>Polyangia</taxon>
        <taxon>Polyangiales</taxon>
        <taxon>Polyangiaceae</taxon>
        <taxon>Sorangium</taxon>
    </lineage>
</organism>
<accession>A0A150P1K4</accession>
<dbReference type="Pfam" id="PF07394">
    <property type="entry name" value="DUF1501"/>
    <property type="match status" value="1"/>
</dbReference>
<proteinExistence type="predicted"/>
<reference evidence="1 2" key="1">
    <citation type="submission" date="2014-02" db="EMBL/GenBank/DDBJ databases">
        <title>The small core and large imbalanced accessory genome model reveals a collaborative survival strategy of Sorangium cellulosum strains in nature.</title>
        <authorList>
            <person name="Han K."/>
            <person name="Peng R."/>
            <person name="Blom J."/>
            <person name="Li Y.-Z."/>
        </authorList>
    </citation>
    <scope>NUCLEOTIDE SEQUENCE [LARGE SCALE GENOMIC DNA]</scope>
    <source>
        <strain evidence="1 2">So0157-25</strain>
    </source>
</reference>
<gene>
    <name evidence="1" type="ORF">BE08_19645</name>
</gene>
<dbReference type="Proteomes" id="UP000075420">
    <property type="component" value="Unassembled WGS sequence"/>
</dbReference>
<evidence type="ECO:0000313" key="2">
    <source>
        <dbReference type="Proteomes" id="UP000075420"/>
    </source>
</evidence>
<name>A0A150P1K4_SORCE</name>
<dbReference type="InterPro" id="IPR010869">
    <property type="entry name" value="DUF1501"/>
</dbReference>
<comment type="caution">
    <text evidence="1">The sequence shown here is derived from an EMBL/GenBank/DDBJ whole genome shotgun (WGS) entry which is preliminary data.</text>
</comment>
<dbReference type="AlphaFoldDB" id="A0A150P1K4"/>